<evidence type="ECO:0000313" key="4">
    <source>
        <dbReference type="EMBL" id="ACI64183.1"/>
    </source>
</evidence>
<feature type="region of interest" description="Disordered" evidence="3">
    <location>
        <begin position="185"/>
        <end position="209"/>
    </location>
</feature>
<protein>
    <recommendedName>
        <fullName evidence="6">Nucleosome assembly protein</fullName>
    </recommendedName>
</protein>
<dbReference type="InterPro" id="IPR002164">
    <property type="entry name" value="NAP_family"/>
</dbReference>
<dbReference type="GeneID" id="7450882"/>
<dbReference type="Proteomes" id="UP000001449">
    <property type="component" value="Chromosome 18"/>
</dbReference>
<reference evidence="4 5" key="1">
    <citation type="journal article" date="2004" name="Science">
        <title>The genome of the diatom Thalassiosira pseudonana: ecology, evolution, and metabolism.</title>
        <authorList>
            <person name="Armbrust E.V."/>
            <person name="Berges J.A."/>
            <person name="Bowler C."/>
            <person name="Green B.R."/>
            <person name="Martinez D."/>
            <person name="Putnam N.H."/>
            <person name="Zhou S."/>
            <person name="Allen A.E."/>
            <person name="Apt K.E."/>
            <person name="Bechner M."/>
            <person name="Brzezinski M.A."/>
            <person name="Chaal B.K."/>
            <person name="Chiovitti A."/>
            <person name="Davis A.K."/>
            <person name="Demarest M.S."/>
            <person name="Detter J.C."/>
            <person name="Glavina T."/>
            <person name="Goodstein D."/>
            <person name="Hadi M.Z."/>
            <person name="Hellsten U."/>
            <person name="Hildebrand M."/>
            <person name="Jenkins B.D."/>
            <person name="Jurka J."/>
            <person name="Kapitonov V.V."/>
            <person name="Kroger N."/>
            <person name="Lau W.W."/>
            <person name="Lane T.W."/>
            <person name="Larimer F.W."/>
            <person name="Lippmeier J.C."/>
            <person name="Lucas S."/>
            <person name="Medina M."/>
            <person name="Montsant A."/>
            <person name="Obornik M."/>
            <person name="Parker M.S."/>
            <person name="Palenik B."/>
            <person name="Pazour G.J."/>
            <person name="Richardson P.M."/>
            <person name="Rynearson T.A."/>
            <person name="Saito M.A."/>
            <person name="Schwartz D.C."/>
            <person name="Thamatrakoln K."/>
            <person name="Valentin K."/>
            <person name="Vardi A."/>
            <person name="Wilkerson F.P."/>
            <person name="Rokhsar D.S."/>
        </authorList>
    </citation>
    <scope>NUCLEOTIDE SEQUENCE [LARGE SCALE GENOMIC DNA]</scope>
    <source>
        <strain evidence="4 5">CCMP1335</strain>
    </source>
</reference>
<dbReference type="HOGENOM" id="CLU_038841_4_1_1"/>
<gene>
    <name evidence="4" type="ORF">THAPS_38073</name>
</gene>
<dbReference type="InParanoid" id="B5YM38"/>
<dbReference type="FunCoup" id="B5YM38">
    <property type="interactions" value="249"/>
</dbReference>
<dbReference type="PaxDb" id="35128-Thaps38073"/>
<evidence type="ECO:0000313" key="5">
    <source>
        <dbReference type="Proteomes" id="UP000001449"/>
    </source>
</evidence>
<dbReference type="GO" id="GO:0006334">
    <property type="term" value="P:nucleosome assembly"/>
    <property type="evidence" value="ECO:0000318"/>
    <property type="project" value="GO_Central"/>
</dbReference>
<feature type="non-terminal residue" evidence="4">
    <location>
        <position position="1"/>
    </location>
</feature>
<dbReference type="Pfam" id="PF00956">
    <property type="entry name" value="NAP"/>
    <property type="match status" value="1"/>
</dbReference>
<dbReference type="PANTHER" id="PTHR11875">
    <property type="entry name" value="TESTIS-SPECIFIC Y-ENCODED PROTEIN"/>
    <property type="match status" value="1"/>
</dbReference>
<dbReference type="GO" id="GO:0005634">
    <property type="term" value="C:nucleus"/>
    <property type="evidence" value="ECO:0000318"/>
    <property type="project" value="GO_Central"/>
</dbReference>
<dbReference type="OMA" id="AAECKQN"/>
<dbReference type="RefSeq" id="XP_002295466.1">
    <property type="nucleotide sequence ID" value="XM_002295430.1"/>
</dbReference>
<name>B5YM38_THAPS</name>
<evidence type="ECO:0000256" key="3">
    <source>
        <dbReference type="SAM" id="MobiDB-lite"/>
    </source>
</evidence>
<keyword evidence="5" id="KW-1185">Reference proteome</keyword>
<evidence type="ECO:0000256" key="1">
    <source>
        <dbReference type="ARBA" id="ARBA00009947"/>
    </source>
</evidence>
<dbReference type="GO" id="GO:0003682">
    <property type="term" value="F:chromatin binding"/>
    <property type="evidence" value="ECO:0000318"/>
    <property type="project" value="GO_Central"/>
</dbReference>
<dbReference type="InterPro" id="IPR037231">
    <property type="entry name" value="NAP-like_sf"/>
</dbReference>
<organism evidence="4 5">
    <name type="scientific">Thalassiosira pseudonana</name>
    <name type="common">Marine diatom</name>
    <name type="synonym">Cyclotella nana</name>
    <dbReference type="NCBI Taxonomy" id="35128"/>
    <lineage>
        <taxon>Eukaryota</taxon>
        <taxon>Sar</taxon>
        <taxon>Stramenopiles</taxon>
        <taxon>Ochrophyta</taxon>
        <taxon>Bacillariophyta</taxon>
        <taxon>Coscinodiscophyceae</taxon>
        <taxon>Thalassiosirophycidae</taxon>
        <taxon>Thalassiosirales</taxon>
        <taxon>Thalassiosiraceae</taxon>
        <taxon>Thalassiosira</taxon>
    </lineage>
</organism>
<evidence type="ECO:0000256" key="2">
    <source>
        <dbReference type="RuleBase" id="RU003876"/>
    </source>
</evidence>
<dbReference type="Gene3D" id="3.30.1120.90">
    <property type="entry name" value="Nucleosome assembly protein"/>
    <property type="match status" value="1"/>
</dbReference>
<dbReference type="EMBL" id="CP001159">
    <property type="protein sequence ID" value="ACI64183.1"/>
    <property type="molecule type" value="Genomic_DNA"/>
</dbReference>
<reference evidence="4 5" key="2">
    <citation type="journal article" date="2008" name="Nature">
        <title>The Phaeodactylum genome reveals the evolutionary history of diatom genomes.</title>
        <authorList>
            <person name="Bowler C."/>
            <person name="Allen A.E."/>
            <person name="Badger J.H."/>
            <person name="Grimwood J."/>
            <person name="Jabbari K."/>
            <person name="Kuo A."/>
            <person name="Maheswari U."/>
            <person name="Martens C."/>
            <person name="Maumus F."/>
            <person name="Otillar R.P."/>
            <person name="Rayko E."/>
            <person name="Salamov A."/>
            <person name="Vandepoele K."/>
            <person name="Beszteri B."/>
            <person name="Gruber A."/>
            <person name="Heijde M."/>
            <person name="Katinka M."/>
            <person name="Mock T."/>
            <person name="Valentin K."/>
            <person name="Verret F."/>
            <person name="Berges J.A."/>
            <person name="Brownlee C."/>
            <person name="Cadoret J.P."/>
            <person name="Chiovitti A."/>
            <person name="Choi C.J."/>
            <person name="Coesel S."/>
            <person name="De Martino A."/>
            <person name="Detter J.C."/>
            <person name="Durkin C."/>
            <person name="Falciatore A."/>
            <person name="Fournet J."/>
            <person name="Haruta M."/>
            <person name="Huysman M.J."/>
            <person name="Jenkins B.D."/>
            <person name="Jiroutova K."/>
            <person name="Jorgensen R.E."/>
            <person name="Joubert Y."/>
            <person name="Kaplan A."/>
            <person name="Kroger N."/>
            <person name="Kroth P.G."/>
            <person name="La Roche J."/>
            <person name="Lindquist E."/>
            <person name="Lommer M."/>
            <person name="Martin-Jezequel V."/>
            <person name="Lopez P.J."/>
            <person name="Lucas S."/>
            <person name="Mangogna M."/>
            <person name="McGinnis K."/>
            <person name="Medlin L.K."/>
            <person name="Montsant A."/>
            <person name="Oudot-Le Secq M.P."/>
            <person name="Napoli C."/>
            <person name="Obornik M."/>
            <person name="Parker M.S."/>
            <person name="Petit J.L."/>
            <person name="Porcel B.M."/>
            <person name="Poulsen N."/>
            <person name="Robison M."/>
            <person name="Rychlewski L."/>
            <person name="Rynearson T.A."/>
            <person name="Schmutz J."/>
            <person name="Shapiro H."/>
            <person name="Siaut M."/>
            <person name="Stanley M."/>
            <person name="Sussman M.R."/>
            <person name="Taylor A.R."/>
            <person name="Vardi A."/>
            <person name="von Dassow P."/>
            <person name="Vyverman W."/>
            <person name="Willis A."/>
            <person name="Wyrwicz L.S."/>
            <person name="Rokhsar D.S."/>
            <person name="Weissenbach J."/>
            <person name="Armbrust E.V."/>
            <person name="Green B.R."/>
            <person name="Van de Peer Y."/>
            <person name="Grigoriev I.V."/>
        </authorList>
    </citation>
    <scope>NUCLEOTIDE SEQUENCE [LARGE SCALE GENOMIC DNA]</scope>
    <source>
        <strain evidence="4 5">CCMP1335</strain>
    </source>
</reference>
<dbReference type="eggNOG" id="KOG1507">
    <property type="taxonomic scope" value="Eukaryota"/>
</dbReference>
<proteinExistence type="inferred from homology"/>
<dbReference type="SUPFAM" id="SSF143113">
    <property type="entry name" value="NAP-like"/>
    <property type="match status" value="1"/>
</dbReference>
<sequence>INLAANNLNAPPQPNEFLSLLPPCILPRISKLKSLNEARDAILEEYKVERAALERRYKEKMEPLFVERRGVVFAEGEVEDVVSDNEGDEVGDEVVKGIPQFWACAMGHVDVIGELITEEDVDCLDFLTDITSTDSTDGQGFSLTFHFSPNPYFTNTTLTKTYEVPNLLTEDEPILQNVTGTTINWKPGQSLTHKETSKKQRKKSGPQAGQIRTVKKLERTDSFFHFFTPPKMPSLGDIIDEEEADAMEEMFDHDYDIAQAFRGSIIPKAVLWFTGEAMEEDMDGMMDEE</sequence>
<comment type="similarity">
    <text evidence="1 2">Belongs to the nucleosome assembly protein (NAP) family.</text>
</comment>
<dbReference type="STRING" id="35128.B5YM38"/>
<dbReference type="GO" id="GO:0042393">
    <property type="term" value="F:histone binding"/>
    <property type="evidence" value="ECO:0000318"/>
    <property type="project" value="GO_Central"/>
</dbReference>
<evidence type="ECO:0008006" key="6">
    <source>
        <dbReference type="Google" id="ProtNLM"/>
    </source>
</evidence>
<dbReference type="Gene3D" id="1.20.5.1500">
    <property type="match status" value="1"/>
</dbReference>
<accession>B5YM38</accession>
<dbReference type="KEGG" id="tps:THAPS_38073"/>
<feature type="non-terminal residue" evidence="4">
    <location>
        <position position="289"/>
    </location>
</feature>
<dbReference type="AlphaFoldDB" id="B5YM38"/>
<dbReference type="GO" id="GO:0000785">
    <property type="term" value="C:chromatin"/>
    <property type="evidence" value="ECO:0000318"/>
    <property type="project" value="GO_Central"/>
</dbReference>